<sequence>IILHNCALSTLVIQERLYNEYYLEISVNDKIAPDLTELKEEILNKILLNKILQIL</sequence>
<feature type="non-terminal residue" evidence="1">
    <location>
        <position position="1"/>
    </location>
</feature>
<proteinExistence type="predicted"/>
<accession>X1PEP6</accession>
<name>X1PEP6_9ZZZZ</name>
<evidence type="ECO:0000313" key="1">
    <source>
        <dbReference type="EMBL" id="GAI29389.1"/>
    </source>
</evidence>
<comment type="caution">
    <text evidence="1">The sequence shown here is derived from an EMBL/GenBank/DDBJ whole genome shotgun (WGS) entry which is preliminary data.</text>
</comment>
<reference evidence="1" key="1">
    <citation type="journal article" date="2014" name="Front. Microbiol.">
        <title>High frequency of phylogenetically diverse reductive dehalogenase-homologous genes in deep subseafloor sedimentary metagenomes.</title>
        <authorList>
            <person name="Kawai M."/>
            <person name="Futagami T."/>
            <person name="Toyoda A."/>
            <person name="Takaki Y."/>
            <person name="Nishi S."/>
            <person name="Hori S."/>
            <person name="Arai W."/>
            <person name="Tsubouchi T."/>
            <person name="Morono Y."/>
            <person name="Uchiyama I."/>
            <person name="Ito T."/>
            <person name="Fujiyama A."/>
            <person name="Inagaki F."/>
            <person name="Takami H."/>
        </authorList>
    </citation>
    <scope>NUCLEOTIDE SEQUENCE</scope>
    <source>
        <strain evidence="1">Expedition CK06-06</strain>
    </source>
</reference>
<dbReference type="EMBL" id="BARV01019297">
    <property type="protein sequence ID" value="GAI29389.1"/>
    <property type="molecule type" value="Genomic_DNA"/>
</dbReference>
<organism evidence="1">
    <name type="scientific">marine sediment metagenome</name>
    <dbReference type="NCBI Taxonomy" id="412755"/>
    <lineage>
        <taxon>unclassified sequences</taxon>
        <taxon>metagenomes</taxon>
        <taxon>ecological metagenomes</taxon>
    </lineage>
</organism>
<dbReference type="AlphaFoldDB" id="X1PEP6"/>
<protein>
    <submittedName>
        <fullName evidence="1">Uncharacterized protein</fullName>
    </submittedName>
</protein>
<gene>
    <name evidence="1" type="ORF">S06H3_32448</name>
</gene>